<comment type="catalytic activity">
    <reaction evidence="7">
        <text>a 1,2-diacyl-sn-glycero-3-phosphocholine(in) = a 1,2-diacyl-sn-glycero-3-phosphocholine(out)</text>
        <dbReference type="Rhea" id="RHEA:38571"/>
        <dbReference type="ChEBI" id="CHEBI:57643"/>
    </reaction>
</comment>
<keyword evidence="17" id="KW-1185">Reference proteome</keyword>
<keyword evidence="3 15" id="KW-0812">Transmembrane</keyword>
<evidence type="ECO:0000256" key="12">
    <source>
        <dbReference type="ARBA" id="ARBA00043155"/>
    </source>
</evidence>
<feature type="non-terminal residue" evidence="16">
    <location>
        <position position="301"/>
    </location>
</feature>
<evidence type="ECO:0000256" key="15">
    <source>
        <dbReference type="SAM" id="Phobius"/>
    </source>
</evidence>
<dbReference type="GO" id="GO:0016020">
    <property type="term" value="C:membrane"/>
    <property type="evidence" value="ECO:0007669"/>
    <property type="project" value="UniProtKB-SubCell"/>
</dbReference>
<evidence type="ECO:0000256" key="10">
    <source>
        <dbReference type="ARBA" id="ARBA00040905"/>
    </source>
</evidence>
<comment type="function">
    <text evidence="13">Scramblase that mediates the translocation of glucosaminylphosphatidylinositol (alpha-D-GlcN-(1-6)-(1,2-diacyl-sn-glycero-3-phospho)-1D-myo-inositol, GlcN-PI) across the endoplasmic reticulum (ER) membrane, from the cytosolic leaflet to the luminal leaflet of the ER membrane, where it participates in the biosynthesis of glycosylphosphatidylinositol (GPI). GPI is a lipid glycoconjugate involved in post-translational modification of proteins. Can also translocate 1,2-diacyl-sn-glycero-3-phospho-(1D-myo-inositol) (phosphatidylinositol or PI), as well as several other phospholipids (1,2-diacyl-sn-glycero-3-phosphocholine, 1,2-diacyl-sn-glycero-3-phosphoethanolamine), and N-acetylglucosaminylphosphatidylinositol (GlcNAc-PI) in vitro.</text>
</comment>
<feature type="transmembrane region" description="Helical" evidence="15">
    <location>
        <begin position="173"/>
        <end position="193"/>
    </location>
</feature>
<evidence type="ECO:0000256" key="6">
    <source>
        <dbReference type="ARBA" id="ARBA00024615"/>
    </source>
</evidence>
<comment type="similarity">
    <text evidence="2">Belongs to the CLPTM1 family.</text>
</comment>
<accession>A0ABD2PZB5</accession>
<evidence type="ECO:0000256" key="14">
    <source>
        <dbReference type="ARBA" id="ARBA00093208"/>
    </source>
</evidence>
<dbReference type="InterPro" id="IPR008429">
    <property type="entry name" value="CLPTM1"/>
</dbReference>
<proteinExistence type="inferred from homology"/>
<evidence type="ECO:0000256" key="9">
    <source>
        <dbReference type="ARBA" id="ARBA00036810"/>
    </source>
</evidence>
<gene>
    <name evidence="16" type="primary">CLPTM1L</name>
    <name evidence="16" type="ORF">Ciccas_008795</name>
</gene>
<comment type="catalytic activity">
    <reaction evidence="9">
        <text>6-(alpha-D-glucosaminyl)-(1-octadecanoyl,2-(9Z)-octadecenoyl-sn-glycero-3-phospho)-1D-myo-inositol(in) = 6-(alpha-D-glucosaminyl)-(1-octadecanoyl,2-(9Z)-octadecenoyl-sn-glycero-3-phospho)-1D-myo-inositol(out)</text>
        <dbReference type="Rhea" id="RHEA:71495"/>
        <dbReference type="ChEBI" id="CHEBI:190691"/>
    </reaction>
</comment>
<dbReference type="PANTHER" id="PTHR21347">
    <property type="entry name" value="CLEFT LIP AND PALATE ASSOCIATED TRANSMEMBRANE PROTEIN-RELATED"/>
    <property type="match status" value="1"/>
</dbReference>
<comment type="caution">
    <text evidence="16">The sequence shown here is derived from an EMBL/GenBank/DDBJ whole genome shotgun (WGS) entry which is preliminary data.</text>
</comment>
<dbReference type="Proteomes" id="UP001626550">
    <property type="component" value="Unassembled WGS sequence"/>
</dbReference>
<evidence type="ECO:0000256" key="4">
    <source>
        <dbReference type="ARBA" id="ARBA00022989"/>
    </source>
</evidence>
<dbReference type="EMBL" id="JBJKFK010001629">
    <property type="protein sequence ID" value="KAL3312609.1"/>
    <property type="molecule type" value="Genomic_DNA"/>
</dbReference>
<comment type="catalytic activity">
    <reaction evidence="14">
        <text>a 6-(alpha-D-glucosaminyl)-1-(1,2-diacyl-sn-glycero-3-phospho)-1D-myo-inositol(in) = a 6-(alpha-D-glucosaminyl)-1-(1,2-diacyl-sn-glycero-3-phospho)-1D-myo-inositol(out)</text>
        <dbReference type="Rhea" id="RHEA:71491"/>
        <dbReference type="ChEBI" id="CHEBI:57997"/>
    </reaction>
</comment>
<dbReference type="Pfam" id="PF05602">
    <property type="entry name" value="CLPTM1"/>
    <property type="match status" value="1"/>
</dbReference>
<evidence type="ECO:0000256" key="2">
    <source>
        <dbReference type="ARBA" id="ARBA00009310"/>
    </source>
</evidence>
<comment type="catalytic activity">
    <reaction evidence="8">
        <text>a 1,2-diacyl-sn-glycero-3-phospho-(1D-myo-inositol)(in) = a 1,2-diacyl-sn-glycero-3-phospho-(1D-myo-inositol)(out)</text>
        <dbReference type="Rhea" id="RHEA:38691"/>
        <dbReference type="ChEBI" id="CHEBI:57880"/>
    </reaction>
</comment>
<feature type="transmembrane region" description="Helical" evidence="15">
    <location>
        <begin position="278"/>
        <end position="298"/>
    </location>
</feature>
<sequence>MKPFLAESLVDPAKIRANSQLYFSIYDVSKRLDLLSRQAPLTEMRPREMHPKEAPVLHFYPSLEVYATETVFVYPRNDIPAELHNLIKIYSNNNVLEYAPIFYFSSVMRGLNSSTPVADSDSAMPLYFKINPVSIGKMRLCVTLDSTFAMLKSYGFTETDFAEIKSLFLDTNYYLLMTVTLVSILHLFVDYLSLKSDISFWRQDEYLAGNSKRTVIWSCFSETIILLYLYEEKGSLLVTLPMLFKVTVEYWKWFRITRTRVTTKHIQTEQWDYESTRYLYPLLVPLILSTFLYSYLYLPYK</sequence>
<evidence type="ECO:0000256" key="3">
    <source>
        <dbReference type="ARBA" id="ARBA00022692"/>
    </source>
</evidence>
<comment type="subcellular location">
    <subcellularLocation>
        <location evidence="1">Membrane</location>
        <topology evidence="1">Multi-pass membrane protein</topology>
    </subcellularLocation>
</comment>
<comment type="catalytic activity">
    <reaction evidence="6">
        <text>a 1,2-diacyl-sn-glycero-3-phosphoethanolamine(in) = a 1,2-diacyl-sn-glycero-3-phosphoethanolamine(out)</text>
        <dbReference type="Rhea" id="RHEA:38895"/>
        <dbReference type="ChEBI" id="CHEBI:64612"/>
    </reaction>
</comment>
<evidence type="ECO:0000256" key="1">
    <source>
        <dbReference type="ARBA" id="ARBA00004141"/>
    </source>
</evidence>
<reference evidence="16 17" key="1">
    <citation type="submission" date="2024-11" db="EMBL/GenBank/DDBJ databases">
        <title>Adaptive evolution of stress response genes in parasites aligns with host niche diversity.</title>
        <authorList>
            <person name="Hahn C."/>
            <person name="Resl P."/>
        </authorList>
    </citation>
    <scope>NUCLEOTIDE SEQUENCE [LARGE SCALE GENOMIC DNA]</scope>
    <source>
        <strain evidence="16">EGGRZ-B1_66</strain>
        <tissue evidence="16">Body</tissue>
    </source>
</reference>
<protein>
    <recommendedName>
        <fullName evidence="10">Lipid scramblase CLPTM1L</fullName>
    </recommendedName>
    <alternativeName>
        <fullName evidence="12">Cisplatin resistance-related protein 9</fullName>
    </alternativeName>
    <alternativeName>
        <fullName evidence="11">Cleft lip and palate transmembrane protein 1-like protein</fullName>
    </alternativeName>
</protein>
<evidence type="ECO:0000313" key="16">
    <source>
        <dbReference type="EMBL" id="KAL3312609.1"/>
    </source>
</evidence>
<organism evidence="16 17">
    <name type="scientific">Cichlidogyrus casuarinus</name>
    <dbReference type="NCBI Taxonomy" id="1844966"/>
    <lineage>
        <taxon>Eukaryota</taxon>
        <taxon>Metazoa</taxon>
        <taxon>Spiralia</taxon>
        <taxon>Lophotrochozoa</taxon>
        <taxon>Platyhelminthes</taxon>
        <taxon>Monogenea</taxon>
        <taxon>Monopisthocotylea</taxon>
        <taxon>Dactylogyridea</taxon>
        <taxon>Ancyrocephalidae</taxon>
        <taxon>Cichlidogyrus</taxon>
    </lineage>
</organism>
<evidence type="ECO:0000256" key="13">
    <source>
        <dbReference type="ARBA" id="ARBA00045827"/>
    </source>
</evidence>
<keyword evidence="5 15" id="KW-0472">Membrane</keyword>
<evidence type="ECO:0000313" key="17">
    <source>
        <dbReference type="Proteomes" id="UP001626550"/>
    </source>
</evidence>
<dbReference type="AlphaFoldDB" id="A0ABD2PZB5"/>
<evidence type="ECO:0000256" key="5">
    <source>
        <dbReference type="ARBA" id="ARBA00023136"/>
    </source>
</evidence>
<evidence type="ECO:0000256" key="8">
    <source>
        <dbReference type="ARBA" id="ARBA00035895"/>
    </source>
</evidence>
<keyword evidence="4 15" id="KW-1133">Transmembrane helix</keyword>
<evidence type="ECO:0000256" key="7">
    <source>
        <dbReference type="ARBA" id="ARBA00024631"/>
    </source>
</evidence>
<dbReference type="PANTHER" id="PTHR21347:SF0">
    <property type="entry name" value="LIPID SCRAMBLASE CLPTM1L"/>
    <property type="match status" value="1"/>
</dbReference>
<evidence type="ECO:0000256" key="11">
    <source>
        <dbReference type="ARBA" id="ARBA00042320"/>
    </source>
</evidence>
<name>A0ABD2PZB5_9PLAT</name>